<accession>A0A8H7F141</accession>
<dbReference type="Proteomes" id="UP000629468">
    <property type="component" value="Unassembled WGS sequence"/>
</dbReference>
<feature type="domain" description="G" evidence="2">
    <location>
        <begin position="82"/>
        <end position="176"/>
    </location>
</feature>
<evidence type="ECO:0000313" key="3">
    <source>
        <dbReference type="EMBL" id="KAF7771742.1"/>
    </source>
</evidence>
<dbReference type="InterPro" id="IPR006073">
    <property type="entry name" value="GTP-bd"/>
</dbReference>
<dbReference type="CDD" id="cd00882">
    <property type="entry name" value="Ras_like_GTPase"/>
    <property type="match status" value="1"/>
</dbReference>
<gene>
    <name evidence="3" type="ORF">Agabi119p4_6053</name>
</gene>
<feature type="compositionally biased region" description="Basic and acidic residues" evidence="1">
    <location>
        <begin position="320"/>
        <end position="340"/>
    </location>
</feature>
<dbReference type="EMBL" id="JABXXO010000008">
    <property type="protein sequence ID" value="KAF7771742.1"/>
    <property type="molecule type" value="Genomic_DNA"/>
</dbReference>
<dbReference type="SUPFAM" id="SSF52540">
    <property type="entry name" value="P-loop containing nucleoside triphosphate hydrolases"/>
    <property type="match status" value="1"/>
</dbReference>
<dbReference type="InterPro" id="IPR027417">
    <property type="entry name" value="P-loop_NTPase"/>
</dbReference>
<dbReference type="AlphaFoldDB" id="A0A8H7F141"/>
<sequence length="567" mass="63548">MPHTMETGHLKLTVPALMTSMSGCSDTTISSYQTARSHLSPSETISSYQTASTGSPFVVSPSTTYSTDVANTSEIGEDDIIIAIMGPTGAGKSTFVKIATGSENVEIGHTLRSSTQHIRTIRCHNPLRHRDVVFVDTPGFDDDTRSDTEILTEVADWLKQTYQAGVKLSGILFLHRITDNRMTNTLVRNLDMFENLCGNGAFSNVRFVTTHWDQLKDNNQGIKNEGELRKKYLNTFLCGGSQMHRFQSSFASAWQIINSLPMEPKVIRIQKEMVDQHKTLWETSAARSLLSWVHRAVEALKNFIRQLEELIQKITSADSSENRRRKDSEHEKYEKDLNGARKVLKKLENDKSQFYRQTTIDSNRSSRSSSSSSASTASRWRYVVHKISDRSERSMRRRPRHTPTLLTCSEATLTDSSEYVSDDPLGPSSTLGSLSRTIQQLKTARATTAQVVIPGFEDAVAIALRISETLIETPNAHRSLSSLMDSTSCFLFAINDKYSPTRGYPNSITESFKNIHRQLVNILDLATRLKVAKADPEMSFTLSLDDQWTITECHEAVASALRYLKVS</sequence>
<reference evidence="3 4" key="1">
    <citation type="journal article" name="Sci. Rep.">
        <title>Telomere-to-telomere assembled and centromere annotated genomes of the two main subspecies of the button mushroom Agaricus bisporus reveal especially polymorphic chromosome ends.</title>
        <authorList>
            <person name="Sonnenberg A.S.M."/>
            <person name="Sedaghat-Telgerd N."/>
            <person name="Lavrijssen B."/>
            <person name="Ohm R.A."/>
            <person name="Hendrickx P.M."/>
            <person name="Scholtmeijer K."/>
            <person name="Baars J.J.P."/>
            <person name="van Peer A."/>
        </authorList>
    </citation>
    <scope>NUCLEOTIDE SEQUENCE [LARGE SCALE GENOMIC DNA]</scope>
    <source>
        <strain evidence="3 4">H119_p4</strain>
    </source>
</reference>
<evidence type="ECO:0000256" key="1">
    <source>
        <dbReference type="SAM" id="MobiDB-lite"/>
    </source>
</evidence>
<proteinExistence type="predicted"/>
<evidence type="ECO:0000259" key="2">
    <source>
        <dbReference type="Pfam" id="PF01926"/>
    </source>
</evidence>
<feature type="region of interest" description="Disordered" evidence="1">
    <location>
        <begin position="317"/>
        <end position="340"/>
    </location>
</feature>
<dbReference type="Gene3D" id="3.40.50.300">
    <property type="entry name" value="P-loop containing nucleotide triphosphate hydrolases"/>
    <property type="match status" value="1"/>
</dbReference>
<protein>
    <recommendedName>
        <fullName evidence="2">G domain-containing protein</fullName>
    </recommendedName>
</protein>
<organism evidence="3 4">
    <name type="scientific">Agaricus bisporus var. burnettii</name>
    <dbReference type="NCBI Taxonomy" id="192524"/>
    <lineage>
        <taxon>Eukaryota</taxon>
        <taxon>Fungi</taxon>
        <taxon>Dikarya</taxon>
        <taxon>Basidiomycota</taxon>
        <taxon>Agaricomycotina</taxon>
        <taxon>Agaricomycetes</taxon>
        <taxon>Agaricomycetidae</taxon>
        <taxon>Agaricales</taxon>
        <taxon>Agaricineae</taxon>
        <taxon>Agaricaceae</taxon>
        <taxon>Agaricus</taxon>
    </lineage>
</organism>
<evidence type="ECO:0000313" key="4">
    <source>
        <dbReference type="Proteomes" id="UP000629468"/>
    </source>
</evidence>
<comment type="caution">
    <text evidence="3">The sequence shown here is derived from an EMBL/GenBank/DDBJ whole genome shotgun (WGS) entry which is preliminary data.</text>
</comment>
<dbReference type="Pfam" id="PF01926">
    <property type="entry name" value="MMR_HSR1"/>
    <property type="match status" value="1"/>
</dbReference>
<name>A0A8H7F141_AGABI</name>
<dbReference type="GO" id="GO:0005525">
    <property type="term" value="F:GTP binding"/>
    <property type="evidence" value="ECO:0007669"/>
    <property type="project" value="InterPro"/>
</dbReference>